<keyword evidence="2" id="KW-1185">Reference proteome</keyword>
<protein>
    <submittedName>
        <fullName evidence="1">Rogdi leucine zipper containing protein-domain-containing protein</fullName>
    </submittedName>
</protein>
<dbReference type="EMBL" id="ML002258">
    <property type="protein sequence ID" value="RKP39613.1"/>
    <property type="molecule type" value="Genomic_DNA"/>
</dbReference>
<evidence type="ECO:0000313" key="1">
    <source>
        <dbReference type="EMBL" id="RKP39613.1"/>
    </source>
</evidence>
<organism evidence="1 2">
    <name type="scientific">Dimargaris cristalligena</name>
    <dbReference type="NCBI Taxonomy" id="215637"/>
    <lineage>
        <taxon>Eukaryota</taxon>
        <taxon>Fungi</taxon>
        <taxon>Fungi incertae sedis</taxon>
        <taxon>Zoopagomycota</taxon>
        <taxon>Kickxellomycotina</taxon>
        <taxon>Dimargaritomycetes</taxon>
        <taxon>Dimargaritales</taxon>
        <taxon>Dimargaritaceae</taxon>
        <taxon>Dimargaris</taxon>
    </lineage>
</organism>
<reference evidence="2" key="1">
    <citation type="journal article" date="2018" name="Nat. Microbiol.">
        <title>Leveraging single-cell genomics to expand the fungal tree of life.</title>
        <authorList>
            <person name="Ahrendt S.R."/>
            <person name="Quandt C.A."/>
            <person name="Ciobanu D."/>
            <person name="Clum A."/>
            <person name="Salamov A."/>
            <person name="Andreopoulos B."/>
            <person name="Cheng J.F."/>
            <person name="Woyke T."/>
            <person name="Pelin A."/>
            <person name="Henrissat B."/>
            <person name="Reynolds N.K."/>
            <person name="Benny G.L."/>
            <person name="Smith M.E."/>
            <person name="James T.Y."/>
            <person name="Grigoriev I.V."/>
        </authorList>
    </citation>
    <scope>NUCLEOTIDE SEQUENCE [LARGE SCALE GENOMIC DNA]</scope>
    <source>
        <strain evidence="2">RSA 468</strain>
    </source>
</reference>
<dbReference type="STRING" id="215637.A0A4Q0A0N9"/>
<evidence type="ECO:0000313" key="2">
    <source>
        <dbReference type="Proteomes" id="UP000268162"/>
    </source>
</evidence>
<dbReference type="PANTHER" id="PTHR13618">
    <property type="entry name" value="LEUCINE ZIPPER CONTAINING TRANSCRIPTION FACTOR LZF1"/>
    <property type="match status" value="1"/>
</dbReference>
<dbReference type="PANTHER" id="PTHR13618:SF1">
    <property type="entry name" value="PROTEIN ROGDI HOMOLOG"/>
    <property type="match status" value="1"/>
</dbReference>
<dbReference type="AlphaFoldDB" id="A0A4Q0A0N9"/>
<sequence>MTQLIITQELQNAKNEEAWYLNTQVPTIIDEAKVQIQLALLALGDSPLDNDKESAAGSTLAISSPSNDSIKGFVSIFGSQITKGELHFSIPRYHKGRPIVTRITPQHPVVLHQIQNIVNYLHLALRHVESSASPTGSVQAIEYFGDLLGLIKKAECIFTPDHSAGIQYPVKDLDPPLPDDLVLELYINRVSVTTRVHVLDDLNSSSSSSTTKPIGHLFPVLGKSASAKSSLADAHLLCPGTLHQASLETIYPYLETAQTALGKVGFLARDVLTKLNLFRGIDEEIQDFLSYA</sequence>
<dbReference type="InterPro" id="IPR028241">
    <property type="entry name" value="RAVE2/Rogdi"/>
</dbReference>
<gene>
    <name evidence="1" type="ORF">BJ085DRAFT_36997</name>
</gene>
<dbReference type="GO" id="GO:0043291">
    <property type="term" value="C:RAVE complex"/>
    <property type="evidence" value="ECO:0007669"/>
    <property type="project" value="TreeGrafter"/>
</dbReference>
<dbReference type="Proteomes" id="UP000268162">
    <property type="component" value="Unassembled WGS sequence"/>
</dbReference>
<accession>A0A4Q0A0N9</accession>
<dbReference type="Pfam" id="PF10259">
    <property type="entry name" value="Rogdi_lz"/>
    <property type="match status" value="1"/>
</dbReference>
<proteinExistence type="predicted"/>
<name>A0A4Q0A0N9_9FUNG</name>